<evidence type="ECO:0000313" key="2">
    <source>
        <dbReference type="RefSeq" id="XP_023169895.1"/>
    </source>
</evidence>
<dbReference type="RefSeq" id="XP_023169895.1">
    <property type="nucleotide sequence ID" value="XM_023314127.2"/>
</dbReference>
<protein>
    <submittedName>
        <fullName evidence="2">Uncharacterized protein LOC111598734</fullName>
    </submittedName>
</protein>
<keyword evidence="1" id="KW-1185">Reference proteome</keyword>
<name>A0A6J1LSD9_DROHY</name>
<gene>
    <name evidence="2" type="primary">LOC111598734</name>
</gene>
<dbReference type="AlphaFoldDB" id="A0A6J1LSD9"/>
<organism evidence="1 2">
    <name type="scientific">Drosophila hydei</name>
    <name type="common">Fruit fly</name>
    <dbReference type="NCBI Taxonomy" id="7224"/>
    <lineage>
        <taxon>Eukaryota</taxon>
        <taxon>Metazoa</taxon>
        <taxon>Ecdysozoa</taxon>
        <taxon>Arthropoda</taxon>
        <taxon>Hexapoda</taxon>
        <taxon>Insecta</taxon>
        <taxon>Pterygota</taxon>
        <taxon>Neoptera</taxon>
        <taxon>Endopterygota</taxon>
        <taxon>Diptera</taxon>
        <taxon>Brachycera</taxon>
        <taxon>Muscomorpha</taxon>
        <taxon>Ephydroidea</taxon>
        <taxon>Drosophilidae</taxon>
        <taxon>Drosophila</taxon>
    </lineage>
</organism>
<dbReference type="OMA" id="SHINQWL"/>
<proteinExistence type="predicted"/>
<accession>A0A6J1LSD9</accession>
<dbReference type="GeneID" id="111598734"/>
<dbReference type="OrthoDB" id="7930815at2759"/>
<sequence length="208" mass="23619">MDPNIPIKKDVDDPIKKKSDNIVTSHVKRVVLDYLKKNGCTRANLEAVAWARRNNQEHVIDYICHAYKEAETRVNQECDSVSLSHINQWLELLNTAELSALCEYEAAAVLNAIVRTEAQPEPDQLDGINMGEVYGFLENALTGQPQKKLGTASEAFLAREIELLIEEANNDHSDNVARRMGKNLYERQEYNYEAEPNKCSLDPLFLDE</sequence>
<reference evidence="2" key="1">
    <citation type="submission" date="2025-08" db="UniProtKB">
        <authorList>
            <consortium name="RefSeq"/>
        </authorList>
    </citation>
    <scope>IDENTIFICATION</scope>
    <source>
        <strain evidence="2">15085-1641.00</strain>
        <tissue evidence="2">Whole body</tissue>
    </source>
</reference>
<dbReference type="KEGG" id="dhe:111598734"/>
<dbReference type="Proteomes" id="UP000504633">
    <property type="component" value="Unplaced"/>
</dbReference>
<evidence type="ECO:0000313" key="1">
    <source>
        <dbReference type="Proteomes" id="UP000504633"/>
    </source>
</evidence>